<evidence type="ECO:0000256" key="11">
    <source>
        <dbReference type="PIRNR" id="PIRNR000441"/>
    </source>
</evidence>
<dbReference type="InterPro" id="IPR045304">
    <property type="entry name" value="LbH_SAT"/>
</dbReference>
<name>A0A7W9SV61_ARMRO</name>
<dbReference type="NCBIfam" id="NF041874">
    <property type="entry name" value="EPS_EpsC"/>
    <property type="match status" value="1"/>
</dbReference>
<comment type="similarity">
    <text evidence="2 11">Belongs to the transferase hexapeptide repeat family.</text>
</comment>
<keyword evidence="7" id="KW-0677">Repeat</keyword>
<keyword evidence="5" id="KW-0028">Amino-acid biosynthesis</keyword>
<dbReference type="Proteomes" id="UP000520814">
    <property type="component" value="Unassembled WGS sequence"/>
</dbReference>
<keyword evidence="14" id="KW-1185">Reference proteome</keyword>
<dbReference type="InterPro" id="IPR053376">
    <property type="entry name" value="Serine_acetyltransferase"/>
</dbReference>
<dbReference type="CDD" id="cd03354">
    <property type="entry name" value="LbH_SAT"/>
    <property type="match status" value="1"/>
</dbReference>
<gene>
    <name evidence="13" type="ORF">HNQ39_005260</name>
</gene>
<reference evidence="13 14" key="1">
    <citation type="submission" date="2020-08" db="EMBL/GenBank/DDBJ databases">
        <title>Genomic Encyclopedia of Type Strains, Phase IV (KMG-IV): sequencing the most valuable type-strain genomes for metagenomic binning, comparative biology and taxonomic classification.</title>
        <authorList>
            <person name="Goeker M."/>
        </authorList>
    </citation>
    <scope>NUCLEOTIDE SEQUENCE [LARGE SCALE GENOMIC DNA]</scope>
    <source>
        <strain evidence="13 14">DSM 23562</strain>
    </source>
</reference>
<dbReference type="Gene3D" id="2.160.10.10">
    <property type="entry name" value="Hexapeptide repeat proteins"/>
    <property type="match status" value="1"/>
</dbReference>
<evidence type="ECO:0000313" key="14">
    <source>
        <dbReference type="Proteomes" id="UP000520814"/>
    </source>
</evidence>
<dbReference type="SUPFAM" id="SSF51161">
    <property type="entry name" value="Trimeric LpxA-like enzymes"/>
    <property type="match status" value="1"/>
</dbReference>
<protein>
    <recommendedName>
        <fullName evidence="4 11">Serine acetyltransferase</fullName>
        <ecNumber evidence="3 11">2.3.1.30</ecNumber>
    </recommendedName>
</protein>
<comment type="caution">
    <text evidence="13">The sequence shown here is derived from an EMBL/GenBank/DDBJ whole genome shotgun (WGS) entry which is preliminary data.</text>
</comment>
<keyword evidence="8" id="KW-0198">Cysteine biosynthesis</keyword>
<evidence type="ECO:0000256" key="7">
    <source>
        <dbReference type="ARBA" id="ARBA00022737"/>
    </source>
</evidence>
<evidence type="ECO:0000256" key="5">
    <source>
        <dbReference type="ARBA" id="ARBA00022605"/>
    </source>
</evidence>
<dbReference type="InterPro" id="IPR011004">
    <property type="entry name" value="Trimer_LpxA-like_sf"/>
</dbReference>
<evidence type="ECO:0000256" key="1">
    <source>
        <dbReference type="ARBA" id="ARBA00004876"/>
    </source>
</evidence>
<evidence type="ECO:0000256" key="9">
    <source>
        <dbReference type="ARBA" id="ARBA00023315"/>
    </source>
</evidence>
<feature type="region of interest" description="Disordered" evidence="12">
    <location>
        <begin position="211"/>
        <end position="232"/>
    </location>
</feature>
<evidence type="ECO:0000256" key="2">
    <source>
        <dbReference type="ARBA" id="ARBA00007274"/>
    </source>
</evidence>
<evidence type="ECO:0000256" key="3">
    <source>
        <dbReference type="ARBA" id="ARBA00013266"/>
    </source>
</evidence>
<dbReference type="InterPro" id="IPR018357">
    <property type="entry name" value="Hexapep_transf_CS"/>
</dbReference>
<comment type="catalytic activity">
    <reaction evidence="10 11">
        <text>L-serine + acetyl-CoA = O-acetyl-L-serine + CoA</text>
        <dbReference type="Rhea" id="RHEA:24560"/>
        <dbReference type="ChEBI" id="CHEBI:33384"/>
        <dbReference type="ChEBI" id="CHEBI:57287"/>
        <dbReference type="ChEBI" id="CHEBI:57288"/>
        <dbReference type="ChEBI" id="CHEBI:58340"/>
        <dbReference type="EC" id="2.3.1.30"/>
    </reaction>
</comment>
<keyword evidence="6 11" id="KW-0808">Transferase</keyword>
<evidence type="ECO:0000256" key="8">
    <source>
        <dbReference type="ARBA" id="ARBA00023192"/>
    </source>
</evidence>
<dbReference type="PANTHER" id="PTHR42811">
    <property type="entry name" value="SERINE ACETYLTRANSFERASE"/>
    <property type="match status" value="1"/>
</dbReference>
<evidence type="ECO:0000256" key="6">
    <source>
        <dbReference type="ARBA" id="ARBA00022679"/>
    </source>
</evidence>
<evidence type="ECO:0000256" key="10">
    <source>
        <dbReference type="ARBA" id="ARBA00049486"/>
    </source>
</evidence>
<dbReference type="Gene3D" id="1.10.3130.10">
    <property type="entry name" value="serine acetyltransferase, domain 1"/>
    <property type="match status" value="1"/>
</dbReference>
<dbReference type="PIRSF" id="PIRSF000441">
    <property type="entry name" value="CysE"/>
    <property type="match status" value="1"/>
</dbReference>
<dbReference type="Pfam" id="PF00132">
    <property type="entry name" value="Hexapep"/>
    <property type="match status" value="1"/>
</dbReference>
<dbReference type="EMBL" id="JACHGW010000006">
    <property type="protein sequence ID" value="MBB6053426.1"/>
    <property type="molecule type" value="Genomic_DNA"/>
</dbReference>
<dbReference type="GO" id="GO:0005737">
    <property type="term" value="C:cytoplasm"/>
    <property type="evidence" value="ECO:0007669"/>
    <property type="project" value="InterPro"/>
</dbReference>
<proteinExistence type="inferred from homology"/>
<evidence type="ECO:0000256" key="4">
    <source>
        <dbReference type="ARBA" id="ARBA00018522"/>
    </source>
</evidence>
<comment type="pathway">
    <text evidence="1">Amino-acid biosynthesis; L-cysteine biosynthesis; L-cysteine from L-serine: step 1/2.</text>
</comment>
<dbReference type="PROSITE" id="PS00101">
    <property type="entry name" value="HEXAPEP_TRANSFERASES"/>
    <property type="match status" value="1"/>
</dbReference>
<dbReference type="GO" id="GO:0009001">
    <property type="term" value="F:serine O-acetyltransferase activity"/>
    <property type="evidence" value="ECO:0007669"/>
    <property type="project" value="UniProtKB-EC"/>
</dbReference>
<evidence type="ECO:0000256" key="12">
    <source>
        <dbReference type="SAM" id="MobiDB-lite"/>
    </source>
</evidence>
<sequence length="232" mass="25458">MFARLREDVATIFQKDPAARNLLEVFTYAGLWAVLYHRLAHRLWLSNLKTAARWVSQWSRFMTGVEIHPGATIGRRFFIDHGMGVVIGETAVIGDDVLMYHNVTLGGTSLEKTKRHPTIEDGVLIGMGAKILGNITVGAKARIGANAVVIRDVPPDSTAVGIPARIVGQPTVTETTPVMNASLNSPDPNAEALRVLRDEVQSLRQRLIVLEGQKEDETQTLSSPSNDTEELR</sequence>
<dbReference type="InterPro" id="IPR001451">
    <property type="entry name" value="Hexapep"/>
</dbReference>
<accession>A0A7W9SV61</accession>
<dbReference type="RefSeq" id="WP_184203519.1">
    <property type="nucleotide sequence ID" value="NZ_JACHGW010000006.1"/>
</dbReference>
<organism evidence="13 14">
    <name type="scientific">Armatimonas rosea</name>
    <dbReference type="NCBI Taxonomy" id="685828"/>
    <lineage>
        <taxon>Bacteria</taxon>
        <taxon>Bacillati</taxon>
        <taxon>Armatimonadota</taxon>
        <taxon>Armatimonadia</taxon>
        <taxon>Armatimonadales</taxon>
        <taxon>Armatimonadaceae</taxon>
        <taxon>Armatimonas</taxon>
    </lineage>
</organism>
<evidence type="ECO:0000313" key="13">
    <source>
        <dbReference type="EMBL" id="MBB6053426.1"/>
    </source>
</evidence>
<dbReference type="InterPro" id="IPR042122">
    <property type="entry name" value="Ser_AcTrfase_N_sf"/>
</dbReference>
<dbReference type="NCBIfam" id="TIGR01172">
    <property type="entry name" value="cysE"/>
    <property type="match status" value="1"/>
</dbReference>
<dbReference type="GO" id="GO:0006535">
    <property type="term" value="P:cysteine biosynthetic process from serine"/>
    <property type="evidence" value="ECO:0007669"/>
    <property type="project" value="InterPro"/>
</dbReference>
<dbReference type="EC" id="2.3.1.30" evidence="3 11"/>
<dbReference type="FunFam" id="2.160.10.10:FF:000007">
    <property type="entry name" value="Serine acetyltransferase"/>
    <property type="match status" value="1"/>
</dbReference>
<dbReference type="InterPro" id="IPR005881">
    <property type="entry name" value="Ser_O-AcTrfase"/>
</dbReference>
<keyword evidence="9 11" id="KW-0012">Acyltransferase</keyword>
<dbReference type="AlphaFoldDB" id="A0A7W9SV61"/>